<dbReference type="NCBIfam" id="NF003211">
    <property type="entry name" value="PRK04173.1"/>
    <property type="match status" value="1"/>
</dbReference>
<dbReference type="CDD" id="cd00774">
    <property type="entry name" value="GlyRS-like_core"/>
    <property type="match status" value="1"/>
</dbReference>
<dbReference type="InterPro" id="IPR022961">
    <property type="entry name" value="Gly_tRNA_ligase_bac"/>
</dbReference>
<feature type="binding site" evidence="8">
    <location>
        <position position="97"/>
    </location>
    <ligand>
        <name>substrate</name>
    </ligand>
</feature>
<dbReference type="SUPFAM" id="SSF55681">
    <property type="entry name" value="Class II aaRS and biotin synthetases"/>
    <property type="match status" value="1"/>
</dbReference>
<evidence type="ECO:0000256" key="5">
    <source>
        <dbReference type="ARBA" id="ARBA00022840"/>
    </source>
</evidence>
<dbReference type="Pfam" id="PF03129">
    <property type="entry name" value="HGTP_anticodon"/>
    <property type="match status" value="1"/>
</dbReference>
<dbReference type="InterPro" id="IPR004154">
    <property type="entry name" value="Anticodon-bd"/>
</dbReference>
<feature type="binding site" evidence="8">
    <location>
        <begin position="205"/>
        <end position="210"/>
    </location>
    <ligand>
        <name>ATP</name>
        <dbReference type="ChEBI" id="CHEBI:30616"/>
    </ligand>
</feature>
<feature type="binding site" evidence="8">
    <location>
        <begin position="195"/>
        <end position="197"/>
    </location>
    <ligand>
        <name>ATP</name>
        <dbReference type="ChEBI" id="CHEBI:30616"/>
    </ligand>
</feature>
<name>A0A4P6M8L6_9MOLU</name>
<dbReference type="EC" id="6.1.1.14" evidence="8"/>
<evidence type="ECO:0000256" key="6">
    <source>
        <dbReference type="ARBA" id="ARBA00022917"/>
    </source>
</evidence>
<feature type="binding site" evidence="8">
    <location>
        <begin position="279"/>
        <end position="280"/>
    </location>
    <ligand>
        <name>ATP</name>
        <dbReference type="ChEBI" id="CHEBI:30616"/>
    </ligand>
</feature>
<dbReference type="Proteomes" id="UP000289726">
    <property type="component" value="Chromosome"/>
</dbReference>
<keyword evidence="4 8" id="KW-0547">Nucleotide-binding</keyword>
<dbReference type="InterPro" id="IPR027031">
    <property type="entry name" value="Gly-tRNA_synthase/POLG2"/>
</dbReference>
<dbReference type="PROSITE" id="PS50862">
    <property type="entry name" value="AA_TRNA_LIGASE_II"/>
    <property type="match status" value="1"/>
</dbReference>
<evidence type="ECO:0000313" key="11">
    <source>
        <dbReference type="Proteomes" id="UP000289726"/>
    </source>
</evidence>
<comment type="function">
    <text evidence="8">Catalyzes the attachment of glycine to tRNA(Gly).</text>
</comment>
<feature type="binding site" evidence="8">
    <location>
        <begin position="319"/>
        <end position="323"/>
    </location>
    <ligand>
        <name>substrate</name>
    </ligand>
</feature>
<evidence type="ECO:0000313" key="10">
    <source>
        <dbReference type="EMBL" id="QBF23722.1"/>
    </source>
</evidence>
<dbReference type="InterPro" id="IPR002314">
    <property type="entry name" value="aa-tRNA-synt_IIb"/>
</dbReference>
<protein>
    <recommendedName>
        <fullName evidence="8">Glycine--tRNA ligase</fullName>
        <ecNumber evidence="8">6.1.1.14</ecNumber>
    </recommendedName>
    <alternativeName>
        <fullName evidence="8">Glycyl-tRNA synthetase</fullName>
        <shortName evidence="8">GlyRS</shortName>
    </alternativeName>
</protein>
<keyword evidence="2 8" id="KW-0963">Cytoplasm</keyword>
<proteinExistence type="inferred from homology"/>
<feature type="binding site" evidence="8">
    <location>
        <begin position="210"/>
        <end position="214"/>
    </location>
    <ligand>
        <name>substrate</name>
    </ligand>
</feature>
<gene>
    <name evidence="8" type="primary">glyQS</name>
    <name evidence="10" type="ORF">EXT02_00605</name>
</gene>
<keyword evidence="3 8" id="KW-0436">Ligase</keyword>
<evidence type="ECO:0000256" key="2">
    <source>
        <dbReference type="ARBA" id="ARBA00022490"/>
    </source>
</evidence>
<dbReference type="GO" id="GO:0004820">
    <property type="term" value="F:glycine-tRNA ligase activity"/>
    <property type="evidence" value="ECO:0007669"/>
    <property type="project" value="UniProtKB-UniRule"/>
</dbReference>
<dbReference type="GO" id="GO:0005737">
    <property type="term" value="C:cytoplasm"/>
    <property type="evidence" value="ECO:0007669"/>
    <property type="project" value="UniProtKB-SubCell"/>
</dbReference>
<dbReference type="HAMAP" id="MF_00253_B">
    <property type="entry name" value="Gly_tRNA_synth_B"/>
    <property type="match status" value="1"/>
</dbReference>
<evidence type="ECO:0000256" key="8">
    <source>
        <dbReference type="HAMAP-Rule" id="MF_00253"/>
    </source>
</evidence>
<dbReference type="PANTHER" id="PTHR10745:SF8">
    <property type="entry name" value="DNA POLYMERASE SUBUNIT GAMMA-2, MITOCHONDRIAL"/>
    <property type="match status" value="1"/>
</dbReference>
<feature type="domain" description="Aminoacyl-transfer RNA synthetases class-II family profile" evidence="9">
    <location>
        <begin position="94"/>
        <end position="364"/>
    </location>
</feature>
<comment type="catalytic activity">
    <reaction evidence="8">
        <text>tRNA(Gly) + glycine + ATP = glycyl-tRNA(Gly) + AMP + diphosphate</text>
        <dbReference type="Rhea" id="RHEA:16013"/>
        <dbReference type="Rhea" id="RHEA-COMP:9664"/>
        <dbReference type="Rhea" id="RHEA-COMP:9683"/>
        <dbReference type="ChEBI" id="CHEBI:30616"/>
        <dbReference type="ChEBI" id="CHEBI:33019"/>
        <dbReference type="ChEBI" id="CHEBI:57305"/>
        <dbReference type="ChEBI" id="CHEBI:78442"/>
        <dbReference type="ChEBI" id="CHEBI:78522"/>
        <dbReference type="ChEBI" id="CHEBI:456215"/>
        <dbReference type="EC" id="6.1.1.14"/>
    </reaction>
</comment>
<accession>A0A4P6M8L6</accession>
<keyword evidence="5 8" id="KW-0067">ATP-binding</keyword>
<dbReference type="InterPro" id="IPR036621">
    <property type="entry name" value="Anticodon-bd_dom_sf"/>
</dbReference>
<dbReference type="Gene3D" id="3.40.50.800">
    <property type="entry name" value="Anticodon-binding domain"/>
    <property type="match status" value="1"/>
</dbReference>
<dbReference type="AlphaFoldDB" id="A0A4P6M8L6"/>
<keyword evidence="11" id="KW-1185">Reference proteome</keyword>
<dbReference type="InterPro" id="IPR002315">
    <property type="entry name" value="tRNA-synt_gly"/>
</dbReference>
<dbReference type="Pfam" id="PF00587">
    <property type="entry name" value="tRNA-synt_2b"/>
    <property type="match status" value="1"/>
</dbReference>
<keyword evidence="6 8" id="KW-0648">Protein biosynthesis</keyword>
<feature type="binding site" evidence="8">
    <location>
        <position position="163"/>
    </location>
    <ligand>
        <name>substrate</name>
    </ligand>
</feature>
<dbReference type="InterPro" id="IPR006195">
    <property type="entry name" value="aa-tRNA-synth_II"/>
</dbReference>
<comment type="subunit">
    <text evidence="8">Homodimer.</text>
</comment>
<dbReference type="RefSeq" id="WP_130427419.1">
    <property type="nucleotide sequence ID" value="NZ_CP035949.1"/>
</dbReference>
<dbReference type="Gene3D" id="3.30.930.10">
    <property type="entry name" value="Bira Bifunctional Protein, Domain 2"/>
    <property type="match status" value="1"/>
</dbReference>
<dbReference type="SUPFAM" id="SSF52954">
    <property type="entry name" value="Class II aaRS ABD-related"/>
    <property type="match status" value="1"/>
</dbReference>
<dbReference type="InterPro" id="IPR033731">
    <property type="entry name" value="GlyRS-like_core"/>
</dbReference>
<feature type="binding site" evidence="8">
    <location>
        <begin position="323"/>
        <end position="326"/>
    </location>
    <ligand>
        <name>ATP</name>
        <dbReference type="ChEBI" id="CHEBI:30616"/>
    </ligand>
</feature>
<dbReference type="GO" id="GO:0005524">
    <property type="term" value="F:ATP binding"/>
    <property type="evidence" value="ECO:0007669"/>
    <property type="project" value="UniProtKB-UniRule"/>
</dbReference>
<sequence>MQHLDKVISLAKQTGFVFAGSEIYGGLANSWDYGPLGSLLKNNIKKAWFQKFVQEQPNNVLLDGSILLNSTVWKASGHLDSFSDPLTENQDTNKRFRADKLIESHNPKLDISGWSYEQMHDYLVKNQVLGTSNWTPIRPFNMLFKTHQGVILENSKPLYLRPETAQGIFIQFKNILKTTRKKLPFGVCQIGKVFRNEVTPGNFIFRTCEFEQMELEFFCQPGTEAHWFNHWKNLMYDFLIALGMNPQNLTFKDHKKENLSHYSQQTCDILFKFPWGFDELWGIASRTNFDLKTHQQHSKKDLTYFDETTKQKILPYVIEPSLGIERLFFAFLINNYHEESTSNETRKILTFHPFLAPYKVAVLPLIKNTHSAKAQEIHQYLAKHFDVCYDETQSIGKRYRRQDMIGTPFCLTVDDQTLTHNTVTLRNRDTAQQQTFLLAEAKQYIQEKIILK</sequence>
<dbReference type="NCBIfam" id="TIGR00389">
    <property type="entry name" value="glyS_dimeric"/>
    <property type="match status" value="1"/>
</dbReference>
<keyword evidence="7 8" id="KW-0030">Aminoacyl-tRNA synthetase</keyword>
<organism evidence="10 11">
    <name type="scientific">'Catharanthus roseus' aster yellows phytoplasma</name>
    <dbReference type="NCBI Taxonomy" id="1193712"/>
    <lineage>
        <taxon>Bacteria</taxon>
        <taxon>Bacillati</taxon>
        <taxon>Mycoplasmatota</taxon>
        <taxon>Mollicutes</taxon>
        <taxon>Acholeplasmatales</taxon>
        <taxon>Acholeplasmataceae</taxon>
        <taxon>Candidatus Phytoplasma</taxon>
        <taxon>16SrI (Aster yellows group)</taxon>
    </lineage>
</organism>
<comment type="subcellular location">
    <subcellularLocation>
        <location evidence="8">Cytoplasm</location>
    </subcellularLocation>
</comment>
<evidence type="ECO:0000256" key="4">
    <source>
        <dbReference type="ARBA" id="ARBA00022741"/>
    </source>
</evidence>
<dbReference type="PANTHER" id="PTHR10745">
    <property type="entry name" value="GLYCYL-TRNA SYNTHETASE/DNA POLYMERASE SUBUNIT GAMMA-2"/>
    <property type="match status" value="1"/>
</dbReference>
<comment type="similarity">
    <text evidence="1 8">Belongs to the class-II aminoacyl-tRNA synthetase family.</text>
</comment>
<reference evidence="10 11" key="1">
    <citation type="submission" date="2019-02" db="EMBL/GenBank/DDBJ databases">
        <title>Draft Genome Sequence of Maize Bushy Stunt-like Phytoplasma group 16SrI-B (Aster yellows) in South Africa.</title>
        <authorList>
            <person name="Coetzee B."/>
            <person name="Douglas-Smit N."/>
            <person name="Maree H.J."/>
            <person name="Burger J.T."/>
            <person name="Kruger K."/>
            <person name="Pietersen G."/>
        </authorList>
    </citation>
    <scope>NUCLEOTIDE SEQUENCE [LARGE SCALE GENOMIC DNA]</scope>
    <source>
        <strain evidence="10 11">De Villa</strain>
    </source>
</reference>
<evidence type="ECO:0000256" key="3">
    <source>
        <dbReference type="ARBA" id="ARBA00022598"/>
    </source>
</evidence>
<dbReference type="GO" id="GO:0006426">
    <property type="term" value="P:glycyl-tRNA aminoacylation"/>
    <property type="evidence" value="ECO:0007669"/>
    <property type="project" value="UniProtKB-UniRule"/>
</dbReference>
<evidence type="ECO:0000256" key="1">
    <source>
        <dbReference type="ARBA" id="ARBA00008226"/>
    </source>
</evidence>
<evidence type="ECO:0000259" key="9">
    <source>
        <dbReference type="PROSITE" id="PS50862"/>
    </source>
</evidence>
<dbReference type="PRINTS" id="PR01043">
    <property type="entry name" value="TRNASYNTHGLY"/>
</dbReference>
<dbReference type="EMBL" id="CP035949">
    <property type="protein sequence ID" value="QBF23722.1"/>
    <property type="molecule type" value="Genomic_DNA"/>
</dbReference>
<evidence type="ECO:0000256" key="7">
    <source>
        <dbReference type="ARBA" id="ARBA00023146"/>
    </source>
</evidence>
<dbReference type="InterPro" id="IPR045864">
    <property type="entry name" value="aa-tRNA-synth_II/BPL/LPL"/>
</dbReference>